<feature type="compositionally biased region" description="Acidic residues" evidence="7">
    <location>
        <begin position="87"/>
        <end position="101"/>
    </location>
</feature>
<dbReference type="PRINTS" id="PR00452">
    <property type="entry name" value="SH3DOMAIN"/>
</dbReference>
<feature type="domain" description="PX" evidence="9">
    <location>
        <begin position="198"/>
        <end position="308"/>
    </location>
</feature>
<dbReference type="GO" id="GO:0016197">
    <property type="term" value="P:endosomal transport"/>
    <property type="evidence" value="ECO:0007669"/>
    <property type="project" value="TreeGrafter"/>
</dbReference>
<evidence type="ECO:0000256" key="7">
    <source>
        <dbReference type="SAM" id="MobiDB-lite"/>
    </source>
</evidence>
<dbReference type="GO" id="GO:0035091">
    <property type="term" value="F:phosphatidylinositol binding"/>
    <property type="evidence" value="ECO:0007669"/>
    <property type="project" value="InterPro"/>
</dbReference>
<evidence type="ECO:0000313" key="11">
    <source>
        <dbReference type="Proteomes" id="UP001154078"/>
    </source>
</evidence>
<evidence type="ECO:0000256" key="3">
    <source>
        <dbReference type="ARBA" id="ARBA00022443"/>
    </source>
</evidence>
<dbReference type="InterPro" id="IPR036028">
    <property type="entry name" value="SH3-like_dom_sf"/>
</dbReference>
<accession>A0A9P0FLY1</accession>
<dbReference type="Gene3D" id="3.30.1520.10">
    <property type="entry name" value="Phox-like domain"/>
    <property type="match status" value="1"/>
</dbReference>
<dbReference type="GO" id="GO:0006897">
    <property type="term" value="P:endocytosis"/>
    <property type="evidence" value="ECO:0007669"/>
    <property type="project" value="TreeGrafter"/>
</dbReference>
<keyword evidence="3 6" id="KW-0728">SH3 domain</keyword>
<dbReference type="FunFam" id="3.30.1520.10:FF:000004">
    <property type="entry name" value="Sorting nexin"/>
    <property type="match status" value="1"/>
</dbReference>
<keyword evidence="4" id="KW-0472">Membrane</keyword>
<dbReference type="Proteomes" id="UP001154078">
    <property type="component" value="Chromosome 7"/>
</dbReference>
<dbReference type="SMART" id="SM00312">
    <property type="entry name" value="PX"/>
    <property type="match status" value="1"/>
</dbReference>
<dbReference type="CDD" id="cd06862">
    <property type="entry name" value="PX_SNX9_18_like"/>
    <property type="match status" value="1"/>
</dbReference>
<evidence type="ECO:0000259" key="9">
    <source>
        <dbReference type="PROSITE" id="PS50195"/>
    </source>
</evidence>
<name>A0A9P0FLY1_BRAAE</name>
<dbReference type="CDD" id="cd11763">
    <property type="entry name" value="SH3_SNX9_like"/>
    <property type="match status" value="1"/>
</dbReference>
<dbReference type="Pfam" id="PF10456">
    <property type="entry name" value="BAR_3_WASP_bdg"/>
    <property type="match status" value="1"/>
</dbReference>
<dbReference type="Pfam" id="PF00787">
    <property type="entry name" value="PX"/>
    <property type="match status" value="1"/>
</dbReference>
<reference evidence="10" key="1">
    <citation type="submission" date="2021-12" db="EMBL/GenBank/DDBJ databases">
        <authorList>
            <person name="King R."/>
        </authorList>
    </citation>
    <scope>NUCLEOTIDE SEQUENCE</scope>
</reference>
<dbReference type="PROSITE" id="PS50002">
    <property type="entry name" value="SH3"/>
    <property type="match status" value="1"/>
</dbReference>
<dbReference type="PANTHER" id="PTHR45827">
    <property type="entry name" value="SORTING NEXIN"/>
    <property type="match status" value="1"/>
</dbReference>
<dbReference type="EMBL" id="OV121138">
    <property type="protein sequence ID" value="CAH0560122.1"/>
    <property type="molecule type" value="Genomic_DNA"/>
</dbReference>
<keyword evidence="11" id="KW-1185">Reference proteome</keyword>
<evidence type="ECO:0000256" key="5">
    <source>
        <dbReference type="ARBA" id="ARBA00023329"/>
    </source>
</evidence>
<comment type="similarity">
    <text evidence="2">Belongs to the sorting nexin family.</text>
</comment>
<evidence type="ECO:0000256" key="2">
    <source>
        <dbReference type="ARBA" id="ARBA00010883"/>
    </source>
</evidence>
<evidence type="ECO:0000313" key="10">
    <source>
        <dbReference type="EMBL" id="CAH0560122.1"/>
    </source>
</evidence>
<dbReference type="GO" id="GO:0097320">
    <property type="term" value="P:plasma membrane tubulation"/>
    <property type="evidence" value="ECO:0007669"/>
    <property type="project" value="TreeGrafter"/>
</dbReference>
<dbReference type="PANTHER" id="PTHR45827:SF1">
    <property type="entry name" value="SORTING NEXIN"/>
    <property type="match status" value="1"/>
</dbReference>
<dbReference type="InterPro" id="IPR036871">
    <property type="entry name" value="PX_dom_sf"/>
</dbReference>
<dbReference type="SMART" id="SM00326">
    <property type="entry name" value="SH3"/>
    <property type="match status" value="1"/>
</dbReference>
<gene>
    <name evidence="10" type="ORF">MELIAE_LOCUS9936</name>
</gene>
<evidence type="ECO:0000256" key="4">
    <source>
        <dbReference type="ARBA" id="ARBA00023136"/>
    </source>
</evidence>
<feature type="domain" description="SH3" evidence="8">
    <location>
        <begin position="1"/>
        <end position="63"/>
    </location>
</feature>
<dbReference type="OrthoDB" id="10254720at2759"/>
<dbReference type="InterPro" id="IPR001683">
    <property type="entry name" value="PX_dom"/>
</dbReference>
<dbReference type="GO" id="GO:0005886">
    <property type="term" value="C:plasma membrane"/>
    <property type="evidence" value="ECO:0007669"/>
    <property type="project" value="TreeGrafter"/>
</dbReference>
<dbReference type="SUPFAM" id="SSF50044">
    <property type="entry name" value="SH3-domain"/>
    <property type="match status" value="1"/>
</dbReference>
<dbReference type="Pfam" id="PF00018">
    <property type="entry name" value="SH3_1"/>
    <property type="match status" value="1"/>
</dbReference>
<protein>
    <recommendedName>
        <fullName evidence="12">Sorting nexin</fullName>
    </recommendedName>
</protein>
<comment type="subcellular location">
    <subcellularLocation>
        <location evidence="1">Cytoplasmic vesicle membrane</location>
    </subcellularLocation>
</comment>
<dbReference type="SUPFAM" id="SSF64268">
    <property type="entry name" value="PX domain"/>
    <property type="match status" value="1"/>
</dbReference>
<dbReference type="PROSITE" id="PS50195">
    <property type="entry name" value="PX"/>
    <property type="match status" value="1"/>
</dbReference>
<dbReference type="Gene3D" id="2.30.30.40">
    <property type="entry name" value="SH3 Domains"/>
    <property type="match status" value="1"/>
</dbReference>
<feature type="region of interest" description="Disordered" evidence="7">
    <location>
        <begin position="65"/>
        <end position="112"/>
    </location>
</feature>
<dbReference type="InterPro" id="IPR019497">
    <property type="entry name" value="Sorting_nexin_WASP-bd-dom"/>
</dbReference>
<dbReference type="GO" id="GO:0030659">
    <property type="term" value="C:cytoplasmic vesicle membrane"/>
    <property type="evidence" value="ECO:0007669"/>
    <property type="project" value="UniProtKB-SubCell"/>
</dbReference>
<sequence length="534" mass="61719">MSTFKVLALYDFDGEPGSSEMSIKAEEILTITRTDVGEGWWEGLNSKGQSGLFPQAYVQRMKESPPAMPAPVYNQELDDNKQKSTEEEADWDDEWDNDDTYSEIGQGTNNRARESVYANEPNQNYVHGSNSNNTADIHVDNKGGTVSKKSLNRFSNYVKSGLESYMLGTLNQPTHGKKIHVYRDEQCLAVWEPLSNPYTVQVTSPKKATKMGGLKSFIAYSLTPSFSNIEVSRRYKHFDWLHDRMCDKFNIVAVPPLPDKQISGRYEEQFIEHRRVQLQEFVNYVCRHPVLSQCEVWYHFLTCTDEKQWKQGKRQAEKDPFVGANFCMSLESPEKELLQSDKDKIDDNLNYIVKMDQNVKKLMQTCQDQWNKCSNMYKREFHRIGESFFALGSSLDLDGKIPSEVATEVQQLGTVYMQIGRLYEDQARDHWQALSDKLYIYKGITSSIPDVLHLQKSSETKKRDCEKTIQNPLQLNDIRKRGDCLTYAVFAELNHFQMEKNTDLRLSMKTLLVDQIKFYKNIVGQLEDTLSRFN</sequence>
<evidence type="ECO:0000256" key="6">
    <source>
        <dbReference type="PROSITE-ProRule" id="PRU00192"/>
    </source>
</evidence>
<proteinExistence type="inferred from homology"/>
<evidence type="ECO:0000259" key="8">
    <source>
        <dbReference type="PROSITE" id="PS50002"/>
    </source>
</evidence>
<keyword evidence="5" id="KW-0968">Cytoplasmic vesicle</keyword>
<evidence type="ECO:0008006" key="12">
    <source>
        <dbReference type="Google" id="ProtNLM"/>
    </source>
</evidence>
<dbReference type="AlphaFoldDB" id="A0A9P0FLY1"/>
<organism evidence="10 11">
    <name type="scientific">Brassicogethes aeneus</name>
    <name type="common">Rape pollen beetle</name>
    <name type="synonym">Meligethes aeneus</name>
    <dbReference type="NCBI Taxonomy" id="1431903"/>
    <lineage>
        <taxon>Eukaryota</taxon>
        <taxon>Metazoa</taxon>
        <taxon>Ecdysozoa</taxon>
        <taxon>Arthropoda</taxon>
        <taxon>Hexapoda</taxon>
        <taxon>Insecta</taxon>
        <taxon>Pterygota</taxon>
        <taxon>Neoptera</taxon>
        <taxon>Endopterygota</taxon>
        <taxon>Coleoptera</taxon>
        <taxon>Polyphaga</taxon>
        <taxon>Cucujiformia</taxon>
        <taxon>Nitidulidae</taxon>
        <taxon>Meligethinae</taxon>
        <taxon>Brassicogethes</taxon>
    </lineage>
</organism>
<dbReference type="InterPro" id="IPR001452">
    <property type="entry name" value="SH3_domain"/>
</dbReference>
<evidence type="ECO:0000256" key="1">
    <source>
        <dbReference type="ARBA" id="ARBA00004156"/>
    </source>
</evidence>
<dbReference type="InterPro" id="IPR027267">
    <property type="entry name" value="AH/BAR_dom_sf"/>
</dbReference>
<dbReference type="Gene3D" id="1.20.1270.60">
    <property type="entry name" value="Arfaptin homology (AH) domain/BAR domain"/>
    <property type="match status" value="1"/>
</dbReference>